<name>A0A7U6GE38_CALEA</name>
<dbReference type="KEGG" id="cex:CSE_05540"/>
<proteinExistence type="predicted"/>
<accession>A0A7U6GE38</accession>
<dbReference type="RefSeq" id="WP_014453084.1">
    <property type="nucleotide sequence ID" value="NC_017096.1"/>
</dbReference>
<dbReference type="EMBL" id="AP012051">
    <property type="protein sequence ID" value="BAL80680.1"/>
    <property type="molecule type" value="Genomic_DNA"/>
</dbReference>
<organism evidence="1 2">
    <name type="scientific">Caldisericum exile (strain DSM 21853 / NBRC 104410 / AZM16c01)</name>
    <dbReference type="NCBI Taxonomy" id="511051"/>
    <lineage>
        <taxon>Bacteria</taxon>
        <taxon>Pseudomonadati</taxon>
        <taxon>Caldisericota/Cryosericota group</taxon>
        <taxon>Caldisericota</taxon>
        <taxon>Caldisericia</taxon>
        <taxon>Caldisericales</taxon>
        <taxon>Caldisericaceae</taxon>
        <taxon>Caldisericum</taxon>
    </lineage>
</organism>
<protein>
    <submittedName>
        <fullName evidence="1">Uncharacterized protein</fullName>
    </submittedName>
</protein>
<reference evidence="1 2" key="1">
    <citation type="submission" date="2011-01" db="EMBL/GenBank/DDBJ databases">
        <title>Whole genome sequence of Caldisericum exile AZM16c01.</title>
        <authorList>
            <person name="Narita-Yamada S."/>
            <person name="Kawakoshi A."/>
            <person name="Nakamura S."/>
            <person name="Sasagawa M."/>
            <person name="Fukada J."/>
            <person name="Sekine M."/>
            <person name="Kato Y."/>
            <person name="Fukai R."/>
            <person name="Sasaki K."/>
            <person name="Hanamaki A."/>
            <person name="Narita H."/>
            <person name="Konno Y."/>
            <person name="Mori K."/>
            <person name="Yamazaki S."/>
            <person name="Suzuki K."/>
            <person name="Fujita N."/>
        </authorList>
    </citation>
    <scope>NUCLEOTIDE SEQUENCE [LARGE SCALE GENOMIC DNA]</scope>
    <source>
        <strain evidence="2">DSM 21853 / NBRC 104410 / AZM16c01</strain>
    </source>
</reference>
<evidence type="ECO:0000313" key="2">
    <source>
        <dbReference type="Proteomes" id="UP000004793"/>
    </source>
</evidence>
<evidence type="ECO:0000313" key="1">
    <source>
        <dbReference type="EMBL" id="BAL80680.1"/>
    </source>
</evidence>
<dbReference type="AlphaFoldDB" id="A0A7U6GE38"/>
<keyword evidence="2" id="KW-1185">Reference proteome</keyword>
<sequence length="195" mass="22868">MEEKHIAEIISIDGLEIFAQPRERATIQVGTLLKTTKINNLVFIVLDDLYANLIPGGSHEAYGIEEDKLYEEYPHVGEYLRYLIKLYPLAEFDKERYFPFTKSPVMNALLYEVSYKEMERIFENRFVMLELARIDTNRFPKRNKAIINLLRNYLSEFDADGKIEKLKDITLSLSTAFRKDYVSLMEIVRGVKINE</sequence>
<dbReference type="Proteomes" id="UP000004793">
    <property type="component" value="Chromosome"/>
</dbReference>
<gene>
    <name evidence="1" type="ordered locus">CSE_05540</name>
</gene>